<feature type="transmembrane region" description="Helical" evidence="1">
    <location>
        <begin position="637"/>
        <end position="657"/>
    </location>
</feature>
<keyword evidence="1" id="KW-1133">Transmembrane helix</keyword>
<name>A0A127QAA1_9BURK</name>
<keyword evidence="1" id="KW-0472">Membrane</keyword>
<dbReference type="OrthoDB" id="8019720at2"/>
<dbReference type="PANTHER" id="PTHR37813:SF1">
    <property type="entry name" value="FELS-2 PROPHAGE PROTEIN"/>
    <property type="match status" value="1"/>
</dbReference>
<dbReference type="EMBL" id="CP013234">
    <property type="protein sequence ID" value="AMP06542.1"/>
    <property type="molecule type" value="Genomic_DNA"/>
</dbReference>
<accession>A0A127QAA1</accession>
<dbReference type="KEGG" id="cpra:CPter91_4227"/>
<protein>
    <submittedName>
        <fullName evidence="2">Uncharacterized protein</fullName>
    </submittedName>
</protein>
<sequence length="906" mass="97377">MSDKQLRLQVVFAALDKLTGPLKKITGESSALGKAIKANNDRLKELNAQQKDVGRFRELNAGLQASSGKLRETQQQIAALAQRMQLTTTPTRAMTREFNAAVKSASALKQAGQQQGEQMQILRSRLSGAGIDTRQLGSAQTWLKNSIAFTNAELTAQQKKLAAVGAQQQKVAGARQHADKLRTTAGNVAAAGIGATVAGAAVGAPLVTGLKEAKHYQTEKGRITALGLGPKVSADAESYARNMKTYGTSHAENLELVRDSMSVFGDLPHAQMVAPMLAKMKFANKAFYGEEAGGENERKFMDMLKVIEVRGGTASSEKFNEQANMVQKVISATGGRVGPTEWLNLIKTGGIAAKGMDEKSFYYELEPLVQELGGFGVGNGLMSSYNNLYQGRTSKRAAMNLDKLGLIGDHTKVKHDKVGQTAQLDPGALLGSDLFKKSQFEWMEQVLLPQLAKNGITKPTKVLDTIGSLFTNRKAGDLMANMYLQRAQIHKNRKLNEGAYDVDRLEPLAREQAGGKEMDAHAKLADLQLTMGEKILPLYSSAIETVTKALEGLNSFMERNPATAKAMIVGFGILAGILVMLGPLMLGLAALIGPYAMLHVLFAKMGVAGGVLTPILRGLSGGLMMVGKTILWLGRALLTNPIVLLITLIAVLAFLIYKNWEPLKAFFSDLWDGITERFNRAWETIKTFVGGLWADVKTAFDGGIGGVSALIMNWSPLGLFYKAFAGVMSWFGVELPGTFTEFGANIIQGLVNGISSGFSFLKDKIKQLGAMVGMTFAKEQEIHSPSRVFSRFGGFITEGLALGIENGQDAPINQVSGLAKRLTQLGAGIAIGATAMPALSFDTRTPIASRAAGANIVVQGDTVQIIVQTQTGMDEQAIARAVMLAMEERDRQKAARTRSSLSDNHF</sequence>
<keyword evidence="1" id="KW-0812">Transmembrane</keyword>
<dbReference type="STRING" id="279113.CPter91_4227"/>
<dbReference type="AlphaFoldDB" id="A0A127QAA1"/>
<evidence type="ECO:0000313" key="3">
    <source>
        <dbReference type="Proteomes" id="UP000074561"/>
    </source>
</evidence>
<feature type="transmembrane region" description="Helical" evidence="1">
    <location>
        <begin position="596"/>
        <end position="616"/>
    </location>
</feature>
<dbReference type="Proteomes" id="UP000074561">
    <property type="component" value="Chromosome"/>
</dbReference>
<proteinExistence type="predicted"/>
<dbReference type="PATRIC" id="fig|279113.9.peg.4193"/>
<organism evidence="2 3">
    <name type="scientific">Collimonas pratensis</name>
    <dbReference type="NCBI Taxonomy" id="279113"/>
    <lineage>
        <taxon>Bacteria</taxon>
        <taxon>Pseudomonadati</taxon>
        <taxon>Pseudomonadota</taxon>
        <taxon>Betaproteobacteria</taxon>
        <taxon>Burkholderiales</taxon>
        <taxon>Oxalobacteraceae</taxon>
        <taxon>Collimonas</taxon>
    </lineage>
</organism>
<feature type="transmembrane region" description="Helical" evidence="1">
    <location>
        <begin position="566"/>
        <end position="590"/>
    </location>
</feature>
<dbReference type="RefSeq" id="WP_061943067.1">
    <property type="nucleotide sequence ID" value="NZ_CP013234.1"/>
</dbReference>
<evidence type="ECO:0000313" key="2">
    <source>
        <dbReference type="EMBL" id="AMP06542.1"/>
    </source>
</evidence>
<gene>
    <name evidence="2" type="ORF">CPter91_4227</name>
</gene>
<reference evidence="2 3" key="1">
    <citation type="submission" date="2015-11" db="EMBL/GenBank/DDBJ databases">
        <title>Exploring the genomic traits of fungus-feeding bacterial genus Collimonas.</title>
        <authorList>
            <person name="Song C."/>
            <person name="Schmidt R."/>
            <person name="de Jager V."/>
            <person name="Krzyzanowska D."/>
            <person name="Jongedijk E."/>
            <person name="Cankar K."/>
            <person name="Beekwilder J."/>
            <person name="van Veen A."/>
            <person name="de Boer W."/>
            <person name="van Veen J.A."/>
            <person name="Garbeva P."/>
        </authorList>
    </citation>
    <scope>NUCLEOTIDE SEQUENCE [LARGE SCALE GENOMIC DNA]</scope>
    <source>
        <strain evidence="2 3">Ter91</strain>
    </source>
</reference>
<dbReference type="PANTHER" id="PTHR37813">
    <property type="entry name" value="FELS-2 PROPHAGE PROTEIN"/>
    <property type="match status" value="1"/>
</dbReference>
<evidence type="ECO:0000256" key="1">
    <source>
        <dbReference type="SAM" id="Phobius"/>
    </source>
</evidence>